<name>A0A6L7G101_9RHOB</name>
<dbReference type="Gene3D" id="3.30.450.40">
    <property type="match status" value="1"/>
</dbReference>
<feature type="domain" description="HTH iclR-type" evidence="4">
    <location>
        <begin position="5"/>
        <end position="68"/>
    </location>
</feature>
<keyword evidence="1" id="KW-0805">Transcription regulation</keyword>
<evidence type="ECO:0000259" key="5">
    <source>
        <dbReference type="PROSITE" id="PS51078"/>
    </source>
</evidence>
<dbReference type="PANTHER" id="PTHR30136">
    <property type="entry name" value="HELIX-TURN-HELIX TRANSCRIPTIONAL REGULATOR, ICLR FAMILY"/>
    <property type="match status" value="1"/>
</dbReference>
<sequence>MKNGSNNVARATRIMLALGSAGRDGMSLSALAEVIGDAKPSIHRALISMGESGFVTQKVRRGNYFLGPAVYALAHRTPSVTELVGIVRPKMLSVTAETGYSTFLMMRAGLDSICIDMQPGRTMAATMIDGIGGRVPLGLTIGGIALLGQLDQPTREQILRANSGQTAAAGLIPAQIQREIETYHMNGYACGRRQGPHFAHVCIALPVLDLALPGCEAAISVVAPDMAMADTDIHVHARRIRSALRESLASQAVV</sequence>
<reference evidence="6 7" key="1">
    <citation type="submission" date="2019-12" db="EMBL/GenBank/DDBJ databases">
        <authorList>
            <person name="Li M."/>
        </authorList>
    </citation>
    <scope>NUCLEOTIDE SEQUENCE [LARGE SCALE GENOMIC DNA]</scope>
    <source>
        <strain evidence="6 7">GBMRC 2024</strain>
    </source>
</reference>
<evidence type="ECO:0000259" key="4">
    <source>
        <dbReference type="PROSITE" id="PS51077"/>
    </source>
</evidence>
<dbReference type="SMART" id="SM00346">
    <property type="entry name" value="HTH_ICLR"/>
    <property type="match status" value="1"/>
</dbReference>
<dbReference type="InterPro" id="IPR036390">
    <property type="entry name" value="WH_DNA-bd_sf"/>
</dbReference>
<dbReference type="RefSeq" id="WP_160892233.1">
    <property type="nucleotide sequence ID" value="NZ_WUMU01000003.1"/>
</dbReference>
<dbReference type="InterPro" id="IPR029016">
    <property type="entry name" value="GAF-like_dom_sf"/>
</dbReference>
<dbReference type="Gene3D" id="1.10.10.10">
    <property type="entry name" value="Winged helix-like DNA-binding domain superfamily/Winged helix DNA-binding domain"/>
    <property type="match status" value="1"/>
</dbReference>
<evidence type="ECO:0000313" key="7">
    <source>
        <dbReference type="Proteomes" id="UP000477911"/>
    </source>
</evidence>
<gene>
    <name evidence="6" type="ORF">GR170_05040</name>
</gene>
<dbReference type="Pfam" id="PF09339">
    <property type="entry name" value="HTH_IclR"/>
    <property type="match status" value="1"/>
</dbReference>
<keyword evidence="2" id="KW-0238">DNA-binding</keyword>
<dbReference type="GO" id="GO:0003700">
    <property type="term" value="F:DNA-binding transcription factor activity"/>
    <property type="evidence" value="ECO:0007669"/>
    <property type="project" value="TreeGrafter"/>
</dbReference>
<keyword evidence="3" id="KW-0804">Transcription</keyword>
<evidence type="ECO:0000256" key="1">
    <source>
        <dbReference type="ARBA" id="ARBA00023015"/>
    </source>
</evidence>
<dbReference type="PANTHER" id="PTHR30136:SF24">
    <property type="entry name" value="HTH-TYPE TRANSCRIPTIONAL REPRESSOR ALLR"/>
    <property type="match status" value="1"/>
</dbReference>
<dbReference type="InterPro" id="IPR036388">
    <property type="entry name" value="WH-like_DNA-bd_sf"/>
</dbReference>
<proteinExistence type="predicted"/>
<dbReference type="SUPFAM" id="SSF46785">
    <property type="entry name" value="Winged helix' DNA-binding domain"/>
    <property type="match status" value="1"/>
</dbReference>
<dbReference type="InterPro" id="IPR014757">
    <property type="entry name" value="Tscrpt_reg_IclR_C"/>
</dbReference>
<dbReference type="PROSITE" id="PS51077">
    <property type="entry name" value="HTH_ICLR"/>
    <property type="match status" value="1"/>
</dbReference>
<organism evidence="6 7">
    <name type="scientific">Pseudooceanicola albus</name>
    <dbReference type="NCBI Taxonomy" id="2692189"/>
    <lineage>
        <taxon>Bacteria</taxon>
        <taxon>Pseudomonadati</taxon>
        <taxon>Pseudomonadota</taxon>
        <taxon>Alphaproteobacteria</taxon>
        <taxon>Rhodobacterales</taxon>
        <taxon>Paracoccaceae</taxon>
        <taxon>Pseudooceanicola</taxon>
    </lineage>
</organism>
<dbReference type="GO" id="GO:0045892">
    <property type="term" value="P:negative regulation of DNA-templated transcription"/>
    <property type="evidence" value="ECO:0007669"/>
    <property type="project" value="TreeGrafter"/>
</dbReference>
<dbReference type="AlphaFoldDB" id="A0A6L7G101"/>
<keyword evidence="7" id="KW-1185">Reference proteome</keyword>
<dbReference type="SUPFAM" id="SSF55781">
    <property type="entry name" value="GAF domain-like"/>
    <property type="match status" value="1"/>
</dbReference>
<accession>A0A6L7G101</accession>
<evidence type="ECO:0000313" key="6">
    <source>
        <dbReference type="EMBL" id="MXN17190.1"/>
    </source>
</evidence>
<dbReference type="EMBL" id="WUMU01000003">
    <property type="protein sequence ID" value="MXN17190.1"/>
    <property type="molecule type" value="Genomic_DNA"/>
</dbReference>
<comment type="caution">
    <text evidence="6">The sequence shown here is derived from an EMBL/GenBank/DDBJ whole genome shotgun (WGS) entry which is preliminary data.</text>
</comment>
<dbReference type="InterPro" id="IPR005471">
    <property type="entry name" value="Tscrpt_reg_IclR_N"/>
</dbReference>
<evidence type="ECO:0000256" key="2">
    <source>
        <dbReference type="ARBA" id="ARBA00023125"/>
    </source>
</evidence>
<protein>
    <submittedName>
        <fullName evidence="6">Helix-turn-helix domain-containing protein</fullName>
    </submittedName>
</protein>
<dbReference type="Proteomes" id="UP000477911">
    <property type="component" value="Unassembled WGS sequence"/>
</dbReference>
<dbReference type="GO" id="GO:0003677">
    <property type="term" value="F:DNA binding"/>
    <property type="evidence" value="ECO:0007669"/>
    <property type="project" value="UniProtKB-KW"/>
</dbReference>
<dbReference type="InterPro" id="IPR050707">
    <property type="entry name" value="HTH_MetabolicPath_Reg"/>
</dbReference>
<feature type="domain" description="IclR-ED" evidence="5">
    <location>
        <begin position="69"/>
        <end position="254"/>
    </location>
</feature>
<dbReference type="PROSITE" id="PS51078">
    <property type="entry name" value="ICLR_ED"/>
    <property type="match status" value="1"/>
</dbReference>
<evidence type="ECO:0000256" key="3">
    <source>
        <dbReference type="ARBA" id="ARBA00023163"/>
    </source>
</evidence>